<dbReference type="EMBL" id="LT618793">
    <property type="protein sequence ID" value="SCQ81651.1"/>
    <property type="molecule type" value="Genomic_DNA"/>
</dbReference>
<gene>
    <name evidence="1" type="ORF">PFR_JS23_1996</name>
</gene>
<sequence>MPIWAAVEIMDWGMLSHLYEMSPDIVRDRIADQCALRSPQLRSWLKSLNIVRNCAAHHARMFNRVYGFKPKLNNDQRLVPVAGVMNRAFGQLTLIQYLHCQLDLSPAKRLPDLLDTYPHNDIVPLTRTGAPEDWADLALWTHKR</sequence>
<dbReference type="OMA" id="WELDSFW"/>
<dbReference type="Proteomes" id="UP000250080">
    <property type="component" value="Chromosome I"/>
</dbReference>
<dbReference type="Pfam" id="PF07751">
    <property type="entry name" value="Abi_2"/>
    <property type="match status" value="1"/>
</dbReference>
<organism evidence="1 2">
    <name type="scientific">Propionibacterium freudenreichii</name>
    <dbReference type="NCBI Taxonomy" id="1744"/>
    <lineage>
        <taxon>Bacteria</taxon>
        <taxon>Bacillati</taxon>
        <taxon>Actinomycetota</taxon>
        <taxon>Actinomycetes</taxon>
        <taxon>Propionibacteriales</taxon>
        <taxon>Propionibacteriaceae</taxon>
        <taxon>Propionibacterium</taxon>
    </lineage>
</organism>
<evidence type="ECO:0000313" key="1">
    <source>
        <dbReference type="EMBL" id="SCQ81651.1"/>
    </source>
</evidence>
<evidence type="ECO:0000313" key="2">
    <source>
        <dbReference type="Proteomes" id="UP000250080"/>
    </source>
</evidence>
<dbReference type="InterPro" id="IPR011664">
    <property type="entry name" value="Abi_system_AbiD/AbiF-like"/>
</dbReference>
<accession>A0A509MGZ7</accession>
<name>A0A509MGZ7_9ACTN</name>
<proteinExistence type="predicted"/>
<protein>
    <submittedName>
        <fullName evidence="1">Abortive infection bacteriophage resistance protein</fullName>
    </submittedName>
</protein>
<reference evidence="1 2" key="1">
    <citation type="submission" date="2016-09" db="EMBL/GenBank/DDBJ databases">
        <authorList>
            <person name="Laine KS P."/>
        </authorList>
    </citation>
    <scope>NUCLEOTIDE SEQUENCE [LARGE SCALE GENOMIC DNA]</scope>
    <source>
        <strain evidence="1">PFRJS-23</strain>
    </source>
</reference>
<dbReference type="AlphaFoldDB" id="A0A509MGZ7"/>